<feature type="compositionally biased region" description="Acidic residues" evidence="2">
    <location>
        <begin position="1052"/>
        <end position="1063"/>
    </location>
</feature>
<feature type="region of interest" description="Disordered" evidence="2">
    <location>
        <begin position="386"/>
        <end position="420"/>
    </location>
</feature>
<feature type="region of interest" description="Disordered" evidence="2">
    <location>
        <begin position="1638"/>
        <end position="1675"/>
    </location>
</feature>
<dbReference type="PANTHER" id="PTHR21553:SF26">
    <property type="entry name" value="ALMS MOTIF DOMAIN-CONTAINING PROTEIN"/>
    <property type="match status" value="1"/>
</dbReference>
<reference evidence="3" key="1">
    <citation type="submission" date="2021-03" db="EMBL/GenBank/DDBJ databases">
        <authorList>
            <person name="Bekaert M."/>
        </authorList>
    </citation>
    <scope>NUCLEOTIDE SEQUENCE</scope>
</reference>
<feature type="region of interest" description="Disordered" evidence="2">
    <location>
        <begin position="843"/>
        <end position="863"/>
    </location>
</feature>
<feature type="compositionally biased region" description="Polar residues" evidence="2">
    <location>
        <begin position="1653"/>
        <end position="1665"/>
    </location>
</feature>
<feature type="compositionally biased region" description="Basic and acidic residues" evidence="2">
    <location>
        <begin position="2040"/>
        <end position="2059"/>
    </location>
</feature>
<feature type="region of interest" description="Disordered" evidence="2">
    <location>
        <begin position="1715"/>
        <end position="1751"/>
    </location>
</feature>
<feature type="coiled-coil region" evidence="1">
    <location>
        <begin position="68"/>
        <end position="119"/>
    </location>
</feature>
<evidence type="ECO:0000313" key="4">
    <source>
        <dbReference type="Proteomes" id="UP000683360"/>
    </source>
</evidence>
<feature type="compositionally biased region" description="Low complexity" evidence="2">
    <location>
        <begin position="1110"/>
        <end position="1128"/>
    </location>
</feature>
<feature type="compositionally biased region" description="Basic and acidic residues" evidence="2">
    <location>
        <begin position="1285"/>
        <end position="1301"/>
    </location>
</feature>
<dbReference type="GO" id="GO:0046599">
    <property type="term" value="P:regulation of centriole replication"/>
    <property type="evidence" value="ECO:0007669"/>
    <property type="project" value="TreeGrafter"/>
</dbReference>
<feature type="compositionally biased region" description="Polar residues" evidence="2">
    <location>
        <begin position="1304"/>
        <end position="1314"/>
    </location>
</feature>
<evidence type="ECO:0000313" key="3">
    <source>
        <dbReference type="EMBL" id="CAG2227554.1"/>
    </source>
</evidence>
<feature type="region of interest" description="Disordered" evidence="2">
    <location>
        <begin position="1784"/>
        <end position="1807"/>
    </location>
</feature>
<evidence type="ECO:0000256" key="2">
    <source>
        <dbReference type="SAM" id="MobiDB-lite"/>
    </source>
</evidence>
<feature type="compositionally biased region" description="Polar residues" evidence="2">
    <location>
        <begin position="2106"/>
        <end position="2140"/>
    </location>
</feature>
<feature type="compositionally biased region" description="Polar residues" evidence="2">
    <location>
        <begin position="2187"/>
        <end position="2196"/>
    </location>
</feature>
<keyword evidence="4" id="KW-1185">Reference proteome</keyword>
<feature type="coiled-coil region" evidence="1">
    <location>
        <begin position="514"/>
        <end position="541"/>
    </location>
</feature>
<feature type="compositionally biased region" description="Basic and acidic residues" evidence="2">
    <location>
        <begin position="2265"/>
        <end position="2292"/>
    </location>
</feature>
<feature type="region of interest" description="Disordered" evidence="2">
    <location>
        <begin position="1043"/>
        <end position="1167"/>
    </location>
</feature>
<dbReference type="EMBL" id="CAJPWZ010001967">
    <property type="protein sequence ID" value="CAG2227554.1"/>
    <property type="molecule type" value="Genomic_DNA"/>
</dbReference>
<feature type="region of interest" description="Disordered" evidence="2">
    <location>
        <begin position="1927"/>
        <end position="1957"/>
    </location>
</feature>
<dbReference type="PANTHER" id="PTHR21553">
    <property type="entry name" value="ALMS1-RELATED"/>
    <property type="match status" value="1"/>
</dbReference>
<feature type="compositionally biased region" description="Polar residues" evidence="2">
    <location>
        <begin position="1412"/>
        <end position="1422"/>
    </location>
</feature>
<feature type="compositionally biased region" description="Polar residues" evidence="2">
    <location>
        <begin position="1730"/>
        <end position="1746"/>
    </location>
</feature>
<sequence>METPFCKRFAKNHWIAGFIESSSLKHDGPEHYGTMKAKRGKYRLSPNEEAQLVKDETERRRKQRIIQVREQSKQNAEKIRQAVKLERDRQVTKLAVELQNQLEQEKDEKVRKLEAQYENSLKSIGQGHKEAGEQYDRTEERELLQQEDNRRADARGSAAMDKLKRERMFREFEETKQIKARQAALDEERKRAAMIASLPPPDPDPLLDINIPTKKPVKMTDVDNFTTTHYHILEQYSIDKANPITQGDARAAAEEEERRIRERSQELVRLSNDRMARARVRHNNALEKEILSHDYDKMMMDLSDLQRADRERRLHVVANIPKQVFEPPHRRIEDREDHQRNLETAFEDMYMAQTDYVGDLSLALDPHLPPETPSATESLEVSMMTEGTPVQEPTLPRIPPVLKDMTNIPRTQGEKSPVKKPEKVLKKLMDKIKSQRDEWISKSNVDLDIPDDTTIKVQEPGRNEFTASRHVPGTQTDEVPTKLSAPEGTADISVDSVLEQQKELDPILNLMAYGTNMINQKRVLEEKLKALEGEHAAYKQTAQSRLSHNEGYPPVHTQLMNGHAVPREQMSSGYSWSVPQSMHQPPLSTGSITAKPYLTTAGASQPQIQQQYMPVPQIQQQYMPVQHTDRIGMTVSEQPYPLPVTLLPREPVVASLPKQYIPLSHRQQGDMPQLSTVNVSSRMQPPTYTSALSQIQTQHEAGSYGVRQPAVQSQQQYVPPSVAPVSVFSRESVHHHPSLSMSSLSGSSGEYYPQTFPTPSLPIPSTVGLIPVTSYAAQQDQTKKIKDYQQYLLQRHEQSKKVLADTRAEIEKRRQELLHRFPQLAGQSPETNKEQLPVVDSRANIPPPPPSEVIQTNTQTTELSPSKTAISSLVTQLASDPYYAQRLGLEKEKNSKPEVSQTNNKYRDVRKSLPFDESLQESPYTQVHDSGGKFRQTEFDSTMESDDRRDLDDTVMSSSTDRGSPKLPMNGRRSAQSTESDMDTSGQSTGKDHNEIYDNRQQELKKQLEEIQKQKEAILQRHDMAHLRLHAEQERLKYQMAEEEKRLTPDVTSEDSTTEVDTDEERRGEILTTKHLRGPPQKQKLNLLGEHRPHELSTIQEVDTPRSAQRSLESGKPSLSSSGSSLSRRSLDSYQMSTGTIPEEKEPQEQFVTPTYRRTAGETGYQTQQIEQILERAREFDPSVVERLKQQTNDIFANIATPPQKGGTPGSNLSLSMGSLTPDSLSTGPISDSNVSTQYNSPSDAPAFKIVNQKGKDNSRSDSSYRSGMSWADELSSYSGQYHSMKMDDSSKTSADSRLEPSSRVLNSSSQEKLNLQAMDDKRPSKSPADRKYDVFHMKLEHPNIEKPGSQFIFKHADESISSDSSSRLNIQELSEITPLDRSNKQGELSQYPLLDKSGQMEQSSSDDRSRGYTSSSAVNESSARESPLGGAEDNVEDSKLLRTGESLASTATSASSYMDLDAVSGINRPFDFIGQFKLTGRDQSVPNSSDDLIDLDSSKYTEKGGFTSTPYTTDDKISSQLLSEPSQYDLTPGDIQVRSGAIPQQSFGLSSNQTPAFVSRSGDFGSDFSDQGSGEKKVGATLSQYSLKSETPGVTLIGKELSQYTIGSENVSPLSQYSIETTENISPDPAIKSLSQYSLEPSASHDIKDDSSLSQHSLDPSRQISGFGLSKGDKSMTQYSYSTDLTAETTQSSGRDHVDGHLSQYSLQTNEKSLTHGQLSDSDLMHTSKMPSTDNLSLSQHALDSTNDDNDSIVEKKFANLDNLIRESRDLIAKHKKLITKNKDWEEQSTESTPERKNENRNSNNNNLIEMMGLRLEPEVISTKLDTSESSFNVTDDVSPMMITASSADMTQDHFKTADSLSMDNSVGHKYGDSALSRLSQLDTTAGISDEPDLTLVTESSEVSINQEGQLTHRSECSNNDDSVWSFEQHEQSARSSPDITENDFPDLGEEEDHSGLAGQTLQESFDRRQQSMSSVKRDAGEDVVFRAVPVVVSPTLSFSMKLNSDIKPKAPLTWASELKGEQELPVLAAGAKPSFKLADPKHVTKKDSDNKKFEKPPRSAGSIPSISTSSSDEKSLGHSKSAGIISLGDFLKRQLSNEDDNTAKSESFSQKNNSALVTTKNKPGPSINTKPASVSKPSPSFYGKAKESSKGSSYSIGKKAETGTSSSGKPGIYGKSQGGKPAGNSHMSKTLSSWKKSRAVKSSGPPPPPKQSSHFPNGVTEFPKPSSRSEEEEAYERRMRAYNPRLFRLQNRLGIEEPEETPSEEKKKSPKSRETTEEKQKRAAASRDKVKEFQKRMIQLFTINAPKTAKLQENMRKKQLQKKQSS</sequence>
<feature type="compositionally biased region" description="Basic and acidic residues" evidence="2">
    <location>
        <begin position="905"/>
        <end position="914"/>
    </location>
</feature>
<proteinExistence type="predicted"/>
<feature type="region of interest" description="Disordered" evidence="2">
    <location>
        <begin position="888"/>
        <end position="994"/>
    </location>
</feature>
<feature type="region of interest" description="Disordered" evidence="2">
    <location>
        <begin position="1375"/>
        <end position="1440"/>
    </location>
</feature>
<feature type="compositionally biased region" description="Basic and acidic residues" evidence="2">
    <location>
        <begin position="1319"/>
        <end position="1345"/>
    </location>
</feature>
<dbReference type="OrthoDB" id="6359887at2759"/>
<evidence type="ECO:0000256" key="1">
    <source>
        <dbReference type="SAM" id="Coils"/>
    </source>
</evidence>
<feature type="region of interest" description="Disordered" evidence="2">
    <location>
        <begin position="466"/>
        <end position="486"/>
    </location>
</feature>
<feature type="compositionally biased region" description="Polar residues" evidence="2">
    <location>
        <begin position="1097"/>
        <end position="1109"/>
    </location>
</feature>
<feature type="compositionally biased region" description="Polar residues" evidence="2">
    <location>
        <begin position="973"/>
        <end position="989"/>
    </location>
</feature>
<organism evidence="3 4">
    <name type="scientific">Mytilus edulis</name>
    <name type="common">Blue mussel</name>
    <dbReference type="NCBI Taxonomy" id="6550"/>
    <lineage>
        <taxon>Eukaryota</taxon>
        <taxon>Metazoa</taxon>
        <taxon>Spiralia</taxon>
        <taxon>Lophotrochozoa</taxon>
        <taxon>Mollusca</taxon>
        <taxon>Bivalvia</taxon>
        <taxon>Autobranchia</taxon>
        <taxon>Pteriomorphia</taxon>
        <taxon>Mytilida</taxon>
        <taxon>Mytiloidea</taxon>
        <taxon>Mytilidae</taxon>
        <taxon>Mytilinae</taxon>
        <taxon>Mytilus</taxon>
    </lineage>
</organism>
<accession>A0A8S3TAF9</accession>
<dbReference type="GO" id="GO:0005829">
    <property type="term" value="C:cytosol"/>
    <property type="evidence" value="ECO:0007669"/>
    <property type="project" value="TreeGrafter"/>
</dbReference>
<feature type="region of interest" description="Disordered" evidence="2">
    <location>
        <begin position="2100"/>
        <end position="2292"/>
    </location>
</feature>
<dbReference type="GO" id="GO:0005814">
    <property type="term" value="C:centriole"/>
    <property type="evidence" value="ECO:0007669"/>
    <property type="project" value="TreeGrafter"/>
</dbReference>
<feature type="region of interest" description="Disordered" evidence="2">
    <location>
        <begin position="1197"/>
        <end position="1268"/>
    </location>
</feature>
<feature type="region of interest" description="Disordered" evidence="2">
    <location>
        <begin position="2039"/>
        <end position="2081"/>
    </location>
</feature>
<name>A0A8S3TAF9_MYTED</name>
<dbReference type="Proteomes" id="UP000683360">
    <property type="component" value="Unassembled WGS sequence"/>
</dbReference>
<protein>
    <submittedName>
        <fullName evidence="3">Uncharacterized protein</fullName>
    </submittedName>
</protein>
<feature type="compositionally biased region" description="Low complexity" evidence="2">
    <location>
        <begin position="2061"/>
        <end position="2072"/>
    </location>
</feature>
<comment type="caution">
    <text evidence="3">The sequence shown here is derived from an EMBL/GenBank/DDBJ whole genome shotgun (WGS) entry which is preliminary data.</text>
</comment>
<feature type="compositionally biased region" description="Polar residues" evidence="2">
    <location>
        <begin position="853"/>
        <end position="863"/>
    </location>
</feature>
<dbReference type="GO" id="GO:0005813">
    <property type="term" value="C:centrosome"/>
    <property type="evidence" value="ECO:0007669"/>
    <property type="project" value="TreeGrafter"/>
</dbReference>
<feature type="compositionally biased region" description="Acidic residues" evidence="2">
    <location>
        <begin position="1942"/>
        <end position="1954"/>
    </location>
</feature>
<gene>
    <name evidence="3" type="ORF">MEDL_40555</name>
</gene>
<keyword evidence="1" id="KW-0175">Coiled coil</keyword>
<feature type="region of interest" description="Disordered" evidence="2">
    <location>
        <begin position="1282"/>
        <end position="1349"/>
    </location>
</feature>
<feature type="compositionally biased region" description="Polar residues" evidence="2">
    <location>
        <begin position="1210"/>
        <end position="1243"/>
    </location>
</feature>